<keyword evidence="1" id="KW-1185">Reference proteome</keyword>
<protein>
    <submittedName>
        <fullName evidence="2">IPPc domain-containing protein</fullName>
    </submittedName>
</protein>
<evidence type="ECO:0000313" key="2">
    <source>
        <dbReference type="WBParaSite" id="L893_g23745.t1"/>
    </source>
</evidence>
<dbReference type="Gene3D" id="3.60.10.10">
    <property type="entry name" value="Endonuclease/exonuclease/phosphatase"/>
    <property type="match status" value="1"/>
</dbReference>
<dbReference type="Proteomes" id="UP000095287">
    <property type="component" value="Unplaced"/>
</dbReference>
<proteinExistence type="predicted"/>
<accession>A0A1I7Z7V9</accession>
<name>A0A1I7Z7V9_9BILA</name>
<dbReference type="AlphaFoldDB" id="A0A1I7Z7V9"/>
<dbReference type="InterPro" id="IPR036691">
    <property type="entry name" value="Endo/exonu/phosph_ase_sf"/>
</dbReference>
<sequence>MSLRGSQLEDPLKLADAVFWFGDLNFRLNYAEPVQDPLPFDTSQIHTSIFHKLQHDELYLESTKGTVYTLKQ</sequence>
<reference evidence="2" key="1">
    <citation type="submission" date="2016-11" db="UniProtKB">
        <authorList>
            <consortium name="WormBaseParasite"/>
        </authorList>
    </citation>
    <scope>IDENTIFICATION</scope>
</reference>
<evidence type="ECO:0000313" key="1">
    <source>
        <dbReference type="Proteomes" id="UP000095287"/>
    </source>
</evidence>
<dbReference type="WBParaSite" id="L893_g23745.t1">
    <property type="protein sequence ID" value="L893_g23745.t1"/>
    <property type="gene ID" value="L893_g23745"/>
</dbReference>
<organism evidence="1 2">
    <name type="scientific">Steinernema glaseri</name>
    <dbReference type="NCBI Taxonomy" id="37863"/>
    <lineage>
        <taxon>Eukaryota</taxon>
        <taxon>Metazoa</taxon>
        <taxon>Ecdysozoa</taxon>
        <taxon>Nematoda</taxon>
        <taxon>Chromadorea</taxon>
        <taxon>Rhabditida</taxon>
        <taxon>Tylenchina</taxon>
        <taxon>Panagrolaimomorpha</taxon>
        <taxon>Strongyloidoidea</taxon>
        <taxon>Steinernematidae</taxon>
        <taxon>Steinernema</taxon>
    </lineage>
</organism>